<dbReference type="EMBL" id="BARW01022430">
    <property type="protein sequence ID" value="GAI99341.1"/>
    <property type="molecule type" value="Genomic_DNA"/>
</dbReference>
<comment type="caution">
    <text evidence="1">The sequence shown here is derived from an EMBL/GenBank/DDBJ whole genome shotgun (WGS) entry which is preliminary data.</text>
</comment>
<dbReference type="InterPro" id="IPR011055">
    <property type="entry name" value="Dup_hybrid_motif"/>
</dbReference>
<accession>X1U6T3</accession>
<name>X1U6T3_9ZZZZ</name>
<dbReference type="SUPFAM" id="SSF51261">
    <property type="entry name" value="Duplicated hybrid motif"/>
    <property type="match status" value="1"/>
</dbReference>
<organism evidence="1">
    <name type="scientific">marine sediment metagenome</name>
    <dbReference type="NCBI Taxonomy" id="412755"/>
    <lineage>
        <taxon>unclassified sequences</taxon>
        <taxon>metagenomes</taxon>
        <taxon>ecological metagenomes</taxon>
    </lineage>
</organism>
<evidence type="ECO:0000313" key="1">
    <source>
        <dbReference type="EMBL" id="GAI99341.1"/>
    </source>
</evidence>
<evidence type="ECO:0008006" key="2">
    <source>
        <dbReference type="Google" id="ProtNLM"/>
    </source>
</evidence>
<sequence length="59" mass="6728">MKYWPFPKIHSKSLPVSGVPGSFWENRGDRHHCGVDIYAPEGSDMLSVEDGEVIDIRFH</sequence>
<gene>
    <name evidence="1" type="ORF">S12H4_37438</name>
</gene>
<dbReference type="Gene3D" id="2.70.70.10">
    <property type="entry name" value="Glucose Permease (Domain IIA)"/>
    <property type="match status" value="1"/>
</dbReference>
<proteinExistence type="predicted"/>
<dbReference type="AlphaFoldDB" id="X1U6T3"/>
<reference evidence="1" key="1">
    <citation type="journal article" date="2014" name="Front. Microbiol.">
        <title>High frequency of phylogenetically diverse reductive dehalogenase-homologous genes in deep subseafloor sedimentary metagenomes.</title>
        <authorList>
            <person name="Kawai M."/>
            <person name="Futagami T."/>
            <person name="Toyoda A."/>
            <person name="Takaki Y."/>
            <person name="Nishi S."/>
            <person name="Hori S."/>
            <person name="Arai W."/>
            <person name="Tsubouchi T."/>
            <person name="Morono Y."/>
            <person name="Uchiyama I."/>
            <person name="Ito T."/>
            <person name="Fujiyama A."/>
            <person name="Inagaki F."/>
            <person name="Takami H."/>
        </authorList>
    </citation>
    <scope>NUCLEOTIDE SEQUENCE</scope>
    <source>
        <strain evidence="1">Expedition CK06-06</strain>
    </source>
</reference>
<protein>
    <recommendedName>
        <fullName evidence="2">Peptidase M23 domain-containing protein</fullName>
    </recommendedName>
</protein>